<dbReference type="PROSITE" id="PS52050">
    <property type="entry name" value="WYL"/>
    <property type="match status" value="1"/>
</dbReference>
<evidence type="ECO:0000259" key="1">
    <source>
        <dbReference type="Pfam" id="PF13280"/>
    </source>
</evidence>
<dbReference type="InterPro" id="IPR051534">
    <property type="entry name" value="CBASS_pafABC_assoc_protein"/>
</dbReference>
<reference evidence="4" key="1">
    <citation type="submission" date="2003-11" db="EMBL/GenBank/DDBJ databases">
        <authorList>
            <person name="Heidelberg J.F."/>
            <person name="Eisen J.A."/>
            <person name="Nelson W.C."/>
            <person name="DeLong E.F."/>
        </authorList>
    </citation>
    <scope>NUCLEOTIDE SEQUENCE</scope>
</reference>
<protein>
    <submittedName>
        <fullName evidence="4">Uncharacterized protein</fullName>
    </submittedName>
</protein>
<sequence length="286" mass="32972">MEQTLPYRWDLLLRYRFIECIALWEGRLTTRHLVETFGIGRQQASKDINTYNRTVAPDNLRYDKFLKGYEPNAAFKPTVTRGLAEEYLQLLANRSELHRTFSSVALPQGNTEVLAPPIRPVSPELLRPLLQAAREQQRLEVDYVSLNNPNREGRIIAPHTLVWTGTRWHVRGWCEKNQGFRDFVLSRFRGTPELLGPTTQCSDDDQDWHKTIEIILKPDPRLSEEQQDVVAKDFGMNQGQLCVIVRARLANYLLQLLNIHTGEALSDPKAQQVIIANRADITAWLF</sequence>
<dbReference type="InterPro" id="IPR026881">
    <property type="entry name" value="WYL_dom"/>
</dbReference>
<feature type="domain" description="DNA-binding transcriptional repressor CapW C-terminal dimerisation" evidence="2">
    <location>
        <begin position="212"/>
        <end position="281"/>
    </location>
</feature>
<dbReference type="Pfam" id="PF13280">
    <property type="entry name" value="WYL"/>
    <property type="match status" value="1"/>
</dbReference>
<dbReference type="InterPro" id="IPR016634">
    <property type="entry name" value="CapW-like"/>
</dbReference>
<dbReference type="AlphaFoldDB" id="Q6SGC5"/>
<feature type="domain" description="WYL" evidence="1">
    <location>
        <begin position="124"/>
        <end position="189"/>
    </location>
</feature>
<evidence type="ECO:0000259" key="2">
    <source>
        <dbReference type="Pfam" id="PF26107"/>
    </source>
</evidence>
<dbReference type="PIRSF" id="PIRSF015558">
    <property type="entry name" value="Txn_reg_DeoR_prd"/>
    <property type="match status" value="1"/>
</dbReference>
<evidence type="ECO:0000259" key="3">
    <source>
        <dbReference type="Pfam" id="PF26109"/>
    </source>
</evidence>
<evidence type="ECO:0000313" key="4">
    <source>
        <dbReference type="EMBL" id="AAR37937.1"/>
    </source>
</evidence>
<feature type="domain" description="DNA-binding transcriptional repressor CapW winged helix-turn-helix" evidence="3">
    <location>
        <begin position="10"/>
        <end position="92"/>
    </location>
</feature>
<dbReference type="PANTHER" id="PTHR34580">
    <property type="match status" value="1"/>
</dbReference>
<dbReference type="Pfam" id="PF26109">
    <property type="entry name" value="WHD_BrxR"/>
    <property type="match status" value="1"/>
</dbReference>
<dbReference type="EMBL" id="AY458643">
    <property type="protein sequence ID" value="AAR37937.1"/>
    <property type="molecule type" value="Genomic_DNA"/>
</dbReference>
<name>Q6SGC5_9BACT</name>
<dbReference type="InterPro" id="IPR059019">
    <property type="entry name" value="WHD_CapW"/>
</dbReference>
<dbReference type="PANTHER" id="PTHR34580:SF3">
    <property type="entry name" value="PROTEIN PAFB"/>
    <property type="match status" value="1"/>
</dbReference>
<reference evidence="4" key="2">
    <citation type="submission" date="2003-12" db="EMBL/GenBank/DDBJ databases">
        <title>Monterey Bay Coastal Ocean Microbial Observatory environmental clone sequencing.</title>
        <authorList>
            <person name="DeLong E.F."/>
        </authorList>
    </citation>
    <scope>NUCLEOTIDE SEQUENCE</scope>
</reference>
<dbReference type="Pfam" id="PF26107">
    <property type="entry name" value="BrxR_CTD"/>
    <property type="match status" value="1"/>
</dbReference>
<proteinExistence type="predicted"/>
<dbReference type="InterPro" id="IPR059020">
    <property type="entry name" value="CapW_CTD"/>
</dbReference>
<accession>Q6SGC5</accession>
<gene>
    <name evidence="4" type="ORF">MBMO_EBAC000-47H08.16</name>
</gene>
<organism evidence="4">
    <name type="scientific">uncultured marine bacterium 561</name>
    <dbReference type="NCBI Taxonomy" id="257396"/>
    <lineage>
        <taxon>Bacteria</taxon>
        <taxon>environmental samples</taxon>
    </lineage>
</organism>